<dbReference type="Proteomes" id="UP000030518">
    <property type="component" value="Unassembled WGS sequence"/>
</dbReference>
<dbReference type="CDD" id="cd04301">
    <property type="entry name" value="NAT_SF"/>
    <property type="match status" value="1"/>
</dbReference>
<keyword evidence="2" id="KW-0808">Transferase</keyword>
<evidence type="ECO:0000313" key="2">
    <source>
        <dbReference type="EMBL" id="KGQ18428.1"/>
    </source>
</evidence>
<dbReference type="PROSITE" id="PS51186">
    <property type="entry name" value="GNAT"/>
    <property type="match status" value="1"/>
</dbReference>
<evidence type="ECO:0000313" key="3">
    <source>
        <dbReference type="Proteomes" id="UP000030518"/>
    </source>
</evidence>
<dbReference type="InterPro" id="IPR016181">
    <property type="entry name" value="Acyl_CoA_acyltransferase"/>
</dbReference>
<dbReference type="GO" id="GO:0016747">
    <property type="term" value="F:acyltransferase activity, transferring groups other than amino-acyl groups"/>
    <property type="evidence" value="ECO:0007669"/>
    <property type="project" value="InterPro"/>
</dbReference>
<dbReference type="PANTHER" id="PTHR43792:SF1">
    <property type="entry name" value="N-ACETYLTRANSFERASE DOMAIN-CONTAINING PROTEIN"/>
    <property type="match status" value="1"/>
</dbReference>
<name>A0A0A2WF98_9GAMM</name>
<reference evidence="2 3" key="1">
    <citation type="submission" date="2014-09" db="EMBL/GenBank/DDBJ databases">
        <title>Genome sequences of Lysobacter dokdonensis DS-58.</title>
        <authorList>
            <person name="Kim J.F."/>
            <person name="Kwak M.-J."/>
        </authorList>
    </citation>
    <scope>NUCLEOTIDE SEQUENCE [LARGE SCALE GENOMIC DNA]</scope>
    <source>
        <strain evidence="2 3">DS-58</strain>
    </source>
</reference>
<accession>A0A0A2WF98</accession>
<dbReference type="STRING" id="1300345.LF41_723"/>
<dbReference type="Pfam" id="PF13302">
    <property type="entry name" value="Acetyltransf_3"/>
    <property type="match status" value="1"/>
</dbReference>
<feature type="domain" description="N-acetyltransferase" evidence="1">
    <location>
        <begin position="1"/>
        <end position="139"/>
    </location>
</feature>
<dbReference type="InterPro" id="IPR000182">
    <property type="entry name" value="GNAT_dom"/>
</dbReference>
<comment type="caution">
    <text evidence="2">The sequence shown here is derived from an EMBL/GenBank/DDBJ whole genome shotgun (WGS) entry which is preliminary data.</text>
</comment>
<keyword evidence="3" id="KW-1185">Reference proteome</keyword>
<dbReference type="eggNOG" id="COG1670">
    <property type="taxonomic scope" value="Bacteria"/>
</dbReference>
<proteinExistence type="predicted"/>
<gene>
    <name evidence="2" type="ORF">LF41_723</name>
</gene>
<dbReference type="InterPro" id="IPR051531">
    <property type="entry name" value="N-acetyltransferase"/>
</dbReference>
<protein>
    <submittedName>
        <fullName evidence="2">GCN5-related N-acetyltransferase</fullName>
    </submittedName>
</protein>
<dbReference type="PANTHER" id="PTHR43792">
    <property type="entry name" value="GNAT FAMILY, PUTATIVE (AFU_ORTHOLOGUE AFUA_3G00765)-RELATED-RELATED"/>
    <property type="match status" value="1"/>
</dbReference>
<dbReference type="PATRIC" id="fig|1300345.3.peg.2385"/>
<dbReference type="Gene3D" id="3.40.630.30">
    <property type="match status" value="1"/>
</dbReference>
<dbReference type="AlphaFoldDB" id="A0A0A2WF98"/>
<sequence length="139" mass="14924">MFALFADPGTMRHWPRAPMRSIDEAAGYIAECAGHFDGGARIDWVIALPNAEGECVGTCTLYDIEAGNAASIGYALSPAHRGRGLATDAVETATAWALRTLALERIDATVDPENVASQRLLARVGFTRAAEDRYCLLAR</sequence>
<dbReference type="SUPFAM" id="SSF55729">
    <property type="entry name" value="Acyl-CoA N-acyltransferases (Nat)"/>
    <property type="match status" value="1"/>
</dbReference>
<evidence type="ECO:0000259" key="1">
    <source>
        <dbReference type="PROSITE" id="PS51186"/>
    </source>
</evidence>
<dbReference type="EMBL" id="JRKJ01000019">
    <property type="protein sequence ID" value="KGQ18428.1"/>
    <property type="molecule type" value="Genomic_DNA"/>
</dbReference>
<organism evidence="2 3">
    <name type="scientific">Lysobacter dokdonensis DS-58</name>
    <dbReference type="NCBI Taxonomy" id="1300345"/>
    <lineage>
        <taxon>Bacteria</taxon>
        <taxon>Pseudomonadati</taxon>
        <taxon>Pseudomonadota</taxon>
        <taxon>Gammaproteobacteria</taxon>
        <taxon>Lysobacterales</taxon>
        <taxon>Lysobacteraceae</taxon>
        <taxon>Noviluteimonas</taxon>
    </lineage>
</organism>